<feature type="compositionally biased region" description="Polar residues" evidence="3">
    <location>
        <begin position="695"/>
        <end position="710"/>
    </location>
</feature>
<dbReference type="InParanoid" id="A0A151GNF1"/>
<dbReference type="GO" id="GO:0000228">
    <property type="term" value="C:nuclear chromosome"/>
    <property type="evidence" value="ECO:0007669"/>
    <property type="project" value="TreeGrafter"/>
</dbReference>
<dbReference type="InterPro" id="IPR008967">
    <property type="entry name" value="p53-like_TF_DNA-bd_sf"/>
</dbReference>
<feature type="compositionally biased region" description="Low complexity" evidence="3">
    <location>
        <begin position="711"/>
        <end position="732"/>
    </location>
</feature>
<feature type="compositionally biased region" description="Low complexity" evidence="3">
    <location>
        <begin position="144"/>
        <end position="157"/>
    </location>
</feature>
<accession>A0A151GNF1</accession>
<keyword evidence="1 2" id="KW-0238">DNA-binding</keyword>
<dbReference type="Gene3D" id="2.60.40.1390">
    <property type="entry name" value="NDT80 DNA-binding domain"/>
    <property type="match status" value="2"/>
</dbReference>
<dbReference type="SUPFAM" id="SSF49417">
    <property type="entry name" value="p53-like transcription factors"/>
    <property type="match status" value="1"/>
</dbReference>
<evidence type="ECO:0000256" key="2">
    <source>
        <dbReference type="PROSITE-ProRule" id="PRU00850"/>
    </source>
</evidence>
<feature type="compositionally biased region" description="Polar residues" evidence="3">
    <location>
        <begin position="561"/>
        <end position="585"/>
    </location>
</feature>
<gene>
    <name evidence="5" type="ORF">DCS_05664</name>
</gene>
<dbReference type="Pfam" id="PF05224">
    <property type="entry name" value="NDT80_PhoG"/>
    <property type="match status" value="1"/>
</dbReference>
<feature type="compositionally biased region" description="Low complexity" evidence="3">
    <location>
        <begin position="743"/>
        <end position="783"/>
    </location>
</feature>
<organism evidence="5 6">
    <name type="scientific">Drechmeria coniospora</name>
    <name type="common">Nematophagous fungus</name>
    <name type="synonym">Meria coniospora</name>
    <dbReference type="NCBI Taxonomy" id="98403"/>
    <lineage>
        <taxon>Eukaryota</taxon>
        <taxon>Fungi</taxon>
        <taxon>Dikarya</taxon>
        <taxon>Ascomycota</taxon>
        <taxon>Pezizomycotina</taxon>
        <taxon>Sordariomycetes</taxon>
        <taxon>Hypocreomycetidae</taxon>
        <taxon>Hypocreales</taxon>
        <taxon>Ophiocordycipitaceae</taxon>
        <taxon>Drechmeria</taxon>
    </lineage>
</organism>
<dbReference type="InterPro" id="IPR052605">
    <property type="entry name" value="Fungal_trans_regulator"/>
</dbReference>
<dbReference type="GO" id="GO:0003677">
    <property type="term" value="F:DNA binding"/>
    <property type="evidence" value="ECO:0007669"/>
    <property type="project" value="UniProtKB-KW"/>
</dbReference>
<proteinExistence type="predicted"/>
<evidence type="ECO:0000313" key="6">
    <source>
        <dbReference type="Proteomes" id="UP000076580"/>
    </source>
</evidence>
<dbReference type="AlphaFoldDB" id="A0A151GNF1"/>
<feature type="region of interest" description="Disordered" evidence="3">
    <location>
        <begin position="555"/>
        <end position="585"/>
    </location>
</feature>
<dbReference type="Proteomes" id="UP000076580">
    <property type="component" value="Chromosome 02"/>
</dbReference>
<feature type="compositionally biased region" description="Polar residues" evidence="3">
    <location>
        <begin position="733"/>
        <end position="742"/>
    </location>
</feature>
<comment type="caution">
    <text evidence="5">The sequence shown here is derived from an EMBL/GenBank/DDBJ whole genome shotgun (WGS) entry which is preliminary data.</text>
</comment>
<feature type="region of interest" description="Disordered" evidence="3">
    <location>
        <begin position="134"/>
        <end position="157"/>
    </location>
</feature>
<dbReference type="PANTHER" id="PTHR35144">
    <property type="entry name" value="MEIOSIS-SPECIFIC TRANSCRIPTION FACTOR NDT80"/>
    <property type="match status" value="1"/>
</dbReference>
<dbReference type="GO" id="GO:0045944">
    <property type="term" value="P:positive regulation of transcription by RNA polymerase II"/>
    <property type="evidence" value="ECO:0007669"/>
    <property type="project" value="TreeGrafter"/>
</dbReference>
<dbReference type="InterPro" id="IPR024061">
    <property type="entry name" value="NDT80_DNA-bd_dom"/>
</dbReference>
<evidence type="ECO:0000256" key="1">
    <source>
        <dbReference type="ARBA" id="ARBA00023125"/>
    </source>
</evidence>
<dbReference type="GO" id="GO:0003700">
    <property type="term" value="F:DNA-binding transcription factor activity"/>
    <property type="evidence" value="ECO:0007669"/>
    <property type="project" value="UniProtKB-UniRule"/>
</dbReference>
<reference evidence="5 6" key="1">
    <citation type="journal article" date="2016" name="Sci. Rep.">
        <title>Insights into Adaptations to a Near-Obligate Nematode Endoparasitic Lifestyle from the Finished Genome of Drechmeria coniospora.</title>
        <authorList>
            <person name="Zhang L."/>
            <person name="Zhou Z."/>
            <person name="Guo Q."/>
            <person name="Fokkens L."/>
            <person name="Miskei M."/>
            <person name="Pocsi I."/>
            <person name="Zhang W."/>
            <person name="Chen M."/>
            <person name="Wang L."/>
            <person name="Sun Y."/>
            <person name="Donzelli B.G."/>
            <person name="Gibson D.M."/>
            <person name="Nelson D.R."/>
            <person name="Luo J.G."/>
            <person name="Rep M."/>
            <person name="Liu H."/>
            <person name="Yang S."/>
            <person name="Wang J."/>
            <person name="Krasnoff S.B."/>
            <person name="Xu Y."/>
            <person name="Molnar I."/>
            <person name="Lin M."/>
        </authorList>
    </citation>
    <scope>NUCLEOTIDE SEQUENCE [LARGE SCALE GENOMIC DNA]</scope>
    <source>
        <strain evidence="5 6">ARSEF 6962</strain>
    </source>
</reference>
<name>A0A151GNF1_DRECN</name>
<dbReference type="PROSITE" id="PS51517">
    <property type="entry name" value="NDT80"/>
    <property type="match status" value="1"/>
</dbReference>
<protein>
    <submittedName>
        <fullName evidence="5">Transcription factor vib-1</fullName>
    </submittedName>
</protein>
<evidence type="ECO:0000313" key="5">
    <source>
        <dbReference type="EMBL" id="KYK58647.1"/>
    </source>
</evidence>
<keyword evidence="6" id="KW-1185">Reference proteome</keyword>
<feature type="region of interest" description="Disordered" evidence="3">
    <location>
        <begin position="617"/>
        <end position="647"/>
    </location>
</feature>
<dbReference type="GO" id="GO:0051321">
    <property type="term" value="P:meiotic cell cycle"/>
    <property type="evidence" value="ECO:0007669"/>
    <property type="project" value="TreeGrafter"/>
</dbReference>
<feature type="domain" description="NDT80" evidence="4">
    <location>
        <begin position="246"/>
        <end position="522"/>
    </location>
</feature>
<feature type="region of interest" description="Disordered" evidence="3">
    <location>
        <begin position="687"/>
        <end position="783"/>
    </location>
</feature>
<dbReference type="RefSeq" id="XP_040657999.1">
    <property type="nucleotide sequence ID" value="XM_040802966.1"/>
</dbReference>
<evidence type="ECO:0000256" key="3">
    <source>
        <dbReference type="SAM" id="MobiDB-lite"/>
    </source>
</evidence>
<feature type="DNA-binding region" description="NDT80" evidence="2">
    <location>
        <begin position="246"/>
        <end position="522"/>
    </location>
</feature>
<dbReference type="InterPro" id="IPR037141">
    <property type="entry name" value="NDT80_DNA-bd_dom_sf"/>
</dbReference>
<dbReference type="EMBL" id="LAYC01000002">
    <property type="protein sequence ID" value="KYK58647.1"/>
    <property type="molecule type" value="Genomic_DNA"/>
</dbReference>
<feature type="compositionally biased region" description="Low complexity" evidence="3">
    <location>
        <begin position="220"/>
        <end position="240"/>
    </location>
</feature>
<dbReference type="GeneID" id="63718307"/>
<sequence length="833" mass="89155">MCTCVHMYHADCYDVLSVDPGVQWLHAPSKNGRMHAAHASRQVADLPFLDVNTGQASVSAPGRVPGLLSYTPLQHLPSWGAIGIQVHTPVRDLQARPSSYSHASFTSPSSKLFFSSTLPPPPEPSRTATLTAESVDADARGKPDLLSPPSLLASRGSSSVPGYFEPSWTSLQGHELVMTTAAYPATMTELRGDLAHSSMWSNYGASTHLPSSRLGSAMDSSFHGSSAASSSHAAARPRSGQVAVDHQAYPYRGYPQDESTAYDRHPSFPSLKRSFSQAEPPAYQEIIQDLRDDGARLTVNQDHKLLSFRRAQDKSTVVDQQGRVVQFDLSAQLHGMFFLSEMPSGAGDGSTTSMQPELTCYRRNLFQISGSLVMPRGQLSVVNESNETLPVTSMEVAISAIESVDGNPVRLIVIPWKTPPPNTPEIAQTPDQEPPVVPLIPFQDDGADADGDLAVYPVGWRRLQFRIATANNGRRKELQQHFVLHLKVNGTLADNSKIVMAESTTSPIVVRGRSPRNFQARKEIPLLGSSAGSRGQALVETGLGVVASAMSVKQDKARSSMDMQQVPRSSFTFSPPRTQGSTLSSLRCNTYPSWNAQVHTSSPGAYSSTSMGGDSYPKMPLSGGAGFGGEPQELPLQSSMAPSVGLPLASSEQAHAPLRSQYAYAPSAAHLPGSSVTISPTDSALSIPRYVDSNPRPSKSPRQAGHQSVHSSGSATNTDSSSDYRYGSYRTSNAGGSDVSQAPSYTSESSTTTNPPSREYYPAPSTWTTTASESSSSPAYASADARPYPFSHDSYKGSAAIPHLKHESASPTVYGAGHRSSFDTMNNYSWSAA</sequence>
<dbReference type="PANTHER" id="PTHR35144:SF4">
    <property type="entry name" value="TRANSCRIPTION FACTOR VIB-1"/>
    <property type="match status" value="1"/>
</dbReference>
<evidence type="ECO:0000259" key="4">
    <source>
        <dbReference type="PROSITE" id="PS51517"/>
    </source>
</evidence>
<feature type="region of interest" description="Disordered" evidence="3">
    <location>
        <begin position="218"/>
        <end position="242"/>
    </location>
</feature>